<keyword evidence="6" id="KW-1185">Reference proteome</keyword>
<evidence type="ECO:0000259" key="4">
    <source>
        <dbReference type="PROSITE" id="PS01124"/>
    </source>
</evidence>
<name>A0ABP5UTB7_9ACTN</name>
<keyword evidence="3" id="KW-0804">Transcription</keyword>
<dbReference type="PROSITE" id="PS01124">
    <property type="entry name" value="HTH_ARAC_FAMILY_2"/>
    <property type="match status" value="1"/>
</dbReference>
<dbReference type="Pfam" id="PF12833">
    <property type="entry name" value="HTH_18"/>
    <property type="match status" value="1"/>
</dbReference>
<dbReference type="PANTHER" id="PTHR46796">
    <property type="entry name" value="HTH-TYPE TRANSCRIPTIONAL ACTIVATOR RHAS-RELATED"/>
    <property type="match status" value="1"/>
</dbReference>
<reference evidence="6" key="1">
    <citation type="journal article" date="2019" name="Int. J. Syst. Evol. Microbiol.">
        <title>The Global Catalogue of Microorganisms (GCM) 10K type strain sequencing project: providing services to taxonomists for standard genome sequencing and annotation.</title>
        <authorList>
            <consortium name="The Broad Institute Genomics Platform"/>
            <consortium name="The Broad Institute Genome Sequencing Center for Infectious Disease"/>
            <person name="Wu L."/>
            <person name="Ma J."/>
        </authorList>
    </citation>
    <scope>NUCLEOTIDE SEQUENCE [LARGE SCALE GENOMIC DNA]</scope>
    <source>
        <strain evidence="6">JCM 4358</strain>
    </source>
</reference>
<dbReference type="Gene3D" id="1.10.10.60">
    <property type="entry name" value="Homeodomain-like"/>
    <property type="match status" value="2"/>
</dbReference>
<evidence type="ECO:0000256" key="3">
    <source>
        <dbReference type="ARBA" id="ARBA00023163"/>
    </source>
</evidence>
<dbReference type="SMART" id="SM00342">
    <property type="entry name" value="HTH_ARAC"/>
    <property type="match status" value="1"/>
</dbReference>
<gene>
    <name evidence="5" type="ORF">GCM10010255_12250</name>
</gene>
<proteinExistence type="predicted"/>
<evidence type="ECO:0000313" key="6">
    <source>
        <dbReference type="Proteomes" id="UP001499986"/>
    </source>
</evidence>
<dbReference type="RefSeq" id="WP_086852857.1">
    <property type="nucleotide sequence ID" value="NZ_BAAASE010000001.1"/>
</dbReference>
<dbReference type="InterPro" id="IPR009057">
    <property type="entry name" value="Homeodomain-like_sf"/>
</dbReference>
<protein>
    <submittedName>
        <fullName evidence="5">AraC family transcriptional regulator</fullName>
    </submittedName>
</protein>
<dbReference type="Proteomes" id="UP001499986">
    <property type="component" value="Unassembled WGS sequence"/>
</dbReference>
<evidence type="ECO:0000313" key="5">
    <source>
        <dbReference type="EMBL" id="GAA2386461.1"/>
    </source>
</evidence>
<dbReference type="InterPro" id="IPR050204">
    <property type="entry name" value="AraC_XylS_family_regulators"/>
</dbReference>
<evidence type="ECO:0000256" key="2">
    <source>
        <dbReference type="ARBA" id="ARBA00023125"/>
    </source>
</evidence>
<comment type="caution">
    <text evidence="5">The sequence shown here is derived from an EMBL/GenBank/DDBJ whole genome shotgun (WGS) entry which is preliminary data.</text>
</comment>
<dbReference type="SUPFAM" id="SSF46689">
    <property type="entry name" value="Homeodomain-like"/>
    <property type="match status" value="2"/>
</dbReference>
<dbReference type="InterPro" id="IPR018060">
    <property type="entry name" value="HTH_AraC"/>
</dbReference>
<dbReference type="PANTHER" id="PTHR46796:SF7">
    <property type="entry name" value="ARAC FAMILY TRANSCRIPTIONAL REGULATOR"/>
    <property type="match status" value="1"/>
</dbReference>
<dbReference type="EMBL" id="BAAASE010000001">
    <property type="protein sequence ID" value="GAA2386461.1"/>
    <property type="molecule type" value="Genomic_DNA"/>
</dbReference>
<organism evidence="5 6">
    <name type="scientific">Streptomyces coeruleofuscus</name>
    <dbReference type="NCBI Taxonomy" id="66879"/>
    <lineage>
        <taxon>Bacteria</taxon>
        <taxon>Bacillati</taxon>
        <taxon>Actinomycetota</taxon>
        <taxon>Actinomycetes</taxon>
        <taxon>Kitasatosporales</taxon>
        <taxon>Streptomycetaceae</taxon>
        <taxon>Streptomyces</taxon>
    </lineage>
</organism>
<dbReference type="Pfam" id="PF12852">
    <property type="entry name" value="Cupin_6"/>
    <property type="match status" value="1"/>
</dbReference>
<evidence type="ECO:0000256" key="1">
    <source>
        <dbReference type="ARBA" id="ARBA00023015"/>
    </source>
</evidence>
<accession>A0ABP5UTB7</accession>
<feature type="domain" description="HTH araC/xylS-type" evidence="4">
    <location>
        <begin position="205"/>
        <end position="303"/>
    </location>
</feature>
<dbReference type="InterPro" id="IPR032783">
    <property type="entry name" value="AraC_lig"/>
</dbReference>
<keyword evidence="2" id="KW-0238">DNA-binding</keyword>
<sequence>MDVLSDAITAMRAGRPESFLTAVSAPWGLRFAASDGAGFHIVLQGSCWLLPGDGSAPVRLGPGDVVFRPDGRGHGIADDPATPLTDVVQEPDGSWIIRGELPRDTGPTTVVLCGAYRLSRTRAHPLLTALPGLVHLPARIGAHRELRAAVDLLGGELERPGPGTDAVVPSLLDTLLLYILRACLHDQAVGAATGWAAALADPAVASALHVIHDQPAHPWTVEQLGARAGLSRAAFARRFSTTVGQPSLTYLTWWRMTLAGRLLAATEAPLRTIAQQCGYASEFTFVRAFTREYGTPPGRYRKATAPRV</sequence>
<keyword evidence="1" id="KW-0805">Transcription regulation</keyword>